<dbReference type="InterPro" id="IPR036390">
    <property type="entry name" value="WH_DNA-bd_sf"/>
</dbReference>
<evidence type="ECO:0000313" key="3">
    <source>
        <dbReference type="EMBL" id="MDU0343148.1"/>
    </source>
</evidence>
<evidence type="ECO:0000256" key="1">
    <source>
        <dbReference type="SAM" id="MobiDB-lite"/>
    </source>
</evidence>
<dbReference type="InterPro" id="IPR053843">
    <property type="entry name" value="DnaD_N"/>
</dbReference>
<dbReference type="Pfam" id="PF21984">
    <property type="entry name" value="DnaD_N"/>
    <property type="match status" value="1"/>
</dbReference>
<dbReference type="SUPFAM" id="SSF46785">
    <property type="entry name" value="Winged helix' DNA-binding domain"/>
    <property type="match status" value="1"/>
</dbReference>
<proteinExistence type="predicted"/>
<organism evidence="3 4">
    <name type="scientific">Bosea rubneri</name>
    <dbReference type="NCBI Taxonomy" id="3075434"/>
    <lineage>
        <taxon>Bacteria</taxon>
        <taxon>Pseudomonadati</taxon>
        <taxon>Pseudomonadota</taxon>
        <taxon>Alphaproteobacteria</taxon>
        <taxon>Hyphomicrobiales</taxon>
        <taxon>Boseaceae</taxon>
        <taxon>Bosea</taxon>
    </lineage>
</organism>
<comment type="caution">
    <text evidence="3">The sequence shown here is derived from an EMBL/GenBank/DDBJ whole genome shotgun (WGS) entry which is preliminary data.</text>
</comment>
<keyword evidence="4" id="KW-1185">Reference proteome</keyword>
<accession>A0ABU3SEC8</accession>
<feature type="compositionally biased region" description="Basic and acidic residues" evidence="1">
    <location>
        <begin position="132"/>
        <end position="146"/>
    </location>
</feature>
<protein>
    <recommendedName>
        <fullName evidence="2">DnaD N-terminal domain-containing protein</fullName>
    </recommendedName>
</protein>
<dbReference type="Gene3D" id="1.10.10.10">
    <property type="entry name" value="Winged helix-like DNA-binding domain superfamily/Winged helix DNA-binding domain"/>
    <property type="match status" value="1"/>
</dbReference>
<evidence type="ECO:0000313" key="4">
    <source>
        <dbReference type="Proteomes" id="UP001254257"/>
    </source>
</evidence>
<dbReference type="InterPro" id="IPR036388">
    <property type="entry name" value="WH-like_DNA-bd_sf"/>
</dbReference>
<gene>
    <name evidence="3" type="ORF">RKE40_24910</name>
</gene>
<evidence type="ECO:0000259" key="2">
    <source>
        <dbReference type="Pfam" id="PF21984"/>
    </source>
</evidence>
<name>A0ABU3SEC8_9HYPH</name>
<dbReference type="RefSeq" id="WP_316020887.1">
    <property type="nucleotide sequence ID" value="NZ_JAWDID010000060.1"/>
</dbReference>
<sequence>MAKPASKAEVETLRKNEAKWTKTVLAAGWNAFPSIIIEKQEALGLDAIDINIILHLSNYWWVKENLPHPSVGAVAKALRISERTVQKRITALCKTGFMERTERRNTRVGSTTNLYSFNGLIEKVSPFAKEKLQQVEKHQEEKAERLARKRPKLVVDNE</sequence>
<reference evidence="3 4" key="1">
    <citation type="submission" date="2023-09" db="EMBL/GenBank/DDBJ databases">
        <title>Whole genome shotgun sequencing (WGS) of Bosea sp. ZW T0_25, isolated from stored onions (Allium cepa).</title>
        <authorList>
            <person name="Stoll D.A."/>
            <person name="Huch M."/>
        </authorList>
    </citation>
    <scope>NUCLEOTIDE SEQUENCE [LARGE SCALE GENOMIC DNA]</scope>
    <source>
        <strain evidence="3 4">ZW T0_25</strain>
    </source>
</reference>
<feature type="domain" description="DnaD N-terminal" evidence="2">
    <location>
        <begin position="33"/>
        <end position="131"/>
    </location>
</feature>
<dbReference type="EMBL" id="JAWDID010000060">
    <property type="protein sequence ID" value="MDU0343148.1"/>
    <property type="molecule type" value="Genomic_DNA"/>
</dbReference>
<dbReference type="Proteomes" id="UP001254257">
    <property type="component" value="Unassembled WGS sequence"/>
</dbReference>
<feature type="region of interest" description="Disordered" evidence="1">
    <location>
        <begin position="132"/>
        <end position="158"/>
    </location>
</feature>